<name>A0ABD2XF09_9HYME</name>
<reference evidence="1 2" key="1">
    <citation type="journal article" date="2024" name="bioRxiv">
        <title>A reference genome for Trichogramma kaykai: A tiny desert-dwelling parasitoid wasp with competing sex-ratio distorters.</title>
        <authorList>
            <person name="Culotta J."/>
            <person name="Lindsey A.R."/>
        </authorList>
    </citation>
    <scope>NUCLEOTIDE SEQUENCE [LARGE SCALE GENOMIC DNA]</scope>
    <source>
        <strain evidence="1 2">KSX58</strain>
    </source>
</reference>
<evidence type="ECO:0000313" key="2">
    <source>
        <dbReference type="Proteomes" id="UP001627154"/>
    </source>
</evidence>
<proteinExistence type="predicted"/>
<accession>A0ABD2XF09</accession>
<dbReference type="EMBL" id="JBJJXI010000026">
    <property type="protein sequence ID" value="KAL3404076.1"/>
    <property type="molecule type" value="Genomic_DNA"/>
</dbReference>
<organism evidence="1 2">
    <name type="scientific">Trichogramma kaykai</name>
    <dbReference type="NCBI Taxonomy" id="54128"/>
    <lineage>
        <taxon>Eukaryota</taxon>
        <taxon>Metazoa</taxon>
        <taxon>Ecdysozoa</taxon>
        <taxon>Arthropoda</taxon>
        <taxon>Hexapoda</taxon>
        <taxon>Insecta</taxon>
        <taxon>Pterygota</taxon>
        <taxon>Neoptera</taxon>
        <taxon>Endopterygota</taxon>
        <taxon>Hymenoptera</taxon>
        <taxon>Apocrita</taxon>
        <taxon>Proctotrupomorpha</taxon>
        <taxon>Chalcidoidea</taxon>
        <taxon>Trichogrammatidae</taxon>
        <taxon>Trichogramma</taxon>
    </lineage>
</organism>
<keyword evidence="2" id="KW-1185">Reference proteome</keyword>
<protein>
    <submittedName>
        <fullName evidence="1">Uncharacterized protein</fullName>
    </submittedName>
</protein>
<dbReference type="Proteomes" id="UP001627154">
    <property type="component" value="Unassembled WGS sequence"/>
</dbReference>
<sequence>MRKIKDDRDYTSSYYVRRSRRIVEACSGSERRSGGSSELFSLGKPRESIVCVTSEYVHTIARRILALPLYNPFLHRKRVFKIYTDIQVRPSSSECLSAMNHEQQRQLLLQCLVRAVSSPTRRVVRRSARILLRG</sequence>
<gene>
    <name evidence="1" type="ORF">TKK_003071</name>
</gene>
<evidence type="ECO:0000313" key="1">
    <source>
        <dbReference type="EMBL" id="KAL3404076.1"/>
    </source>
</evidence>
<dbReference type="AlphaFoldDB" id="A0ABD2XF09"/>
<comment type="caution">
    <text evidence="1">The sequence shown here is derived from an EMBL/GenBank/DDBJ whole genome shotgun (WGS) entry which is preliminary data.</text>
</comment>